<dbReference type="EMBL" id="BGPR01086914">
    <property type="protein sequence ID" value="GBM05202.1"/>
    <property type="molecule type" value="Genomic_DNA"/>
</dbReference>
<feature type="region of interest" description="Disordered" evidence="1">
    <location>
        <begin position="78"/>
        <end position="107"/>
    </location>
</feature>
<proteinExistence type="predicted"/>
<accession>A0A4Y2CLB4</accession>
<gene>
    <name evidence="2" type="ORF">AVEN_126385_1</name>
</gene>
<feature type="region of interest" description="Disordered" evidence="1">
    <location>
        <begin position="1"/>
        <end position="34"/>
    </location>
</feature>
<protein>
    <submittedName>
        <fullName evidence="2">Uncharacterized protein</fullName>
    </submittedName>
</protein>
<dbReference type="Proteomes" id="UP000499080">
    <property type="component" value="Unassembled WGS sequence"/>
</dbReference>
<dbReference type="AlphaFoldDB" id="A0A4Y2CLB4"/>
<reference evidence="2 3" key="1">
    <citation type="journal article" date="2019" name="Sci. Rep.">
        <title>Orb-weaving spider Araneus ventricosus genome elucidates the spidroin gene catalogue.</title>
        <authorList>
            <person name="Kono N."/>
            <person name="Nakamura H."/>
            <person name="Ohtoshi R."/>
            <person name="Moran D.A.P."/>
            <person name="Shinohara A."/>
            <person name="Yoshida Y."/>
            <person name="Fujiwara M."/>
            <person name="Mori M."/>
            <person name="Tomita M."/>
            <person name="Arakawa K."/>
        </authorList>
    </citation>
    <scope>NUCLEOTIDE SEQUENCE [LARGE SCALE GENOMIC DNA]</scope>
</reference>
<evidence type="ECO:0000256" key="1">
    <source>
        <dbReference type="SAM" id="MobiDB-lite"/>
    </source>
</evidence>
<comment type="caution">
    <text evidence="2">The sequence shown here is derived from an EMBL/GenBank/DDBJ whole genome shotgun (WGS) entry which is preliminary data.</text>
</comment>
<keyword evidence="3" id="KW-1185">Reference proteome</keyword>
<evidence type="ECO:0000313" key="3">
    <source>
        <dbReference type="Proteomes" id="UP000499080"/>
    </source>
</evidence>
<name>A0A4Y2CLB4_ARAVE</name>
<organism evidence="2 3">
    <name type="scientific">Araneus ventricosus</name>
    <name type="common">Orbweaver spider</name>
    <name type="synonym">Epeira ventricosa</name>
    <dbReference type="NCBI Taxonomy" id="182803"/>
    <lineage>
        <taxon>Eukaryota</taxon>
        <taxon>Metazoa</taxon>
        <taxon>Ecdysozoa</taxon>
        <taxon>Arthropoda</taxon>
        <taxon>Chelicerata</taxon>
        <taxon>Arachnida</taxon>
        <taxon>Araneae</taxon>
        <taxon>Araneomorphae</taxon>
        <taxon>Entelegynae</taxon>
        <taxon>Araneoidea</taxon>
        <taxon>Araneidae</taxon>
        <taxon>Araneus</taxon>
    </lineage>
</organism>
<evidence type="ECO:0000313" key="2">
    <source>
        <dbReference type="EMBL" id="GBM05202.1"/>
    </source>
</evidence>
<feature type="compositionally biased region" description="Polar residues" evidence="1">
    <location>
        <begin position="8"/>
        <end position="23"/>
    </location>
</feature>
<feature type="compositionally biased region" description="Polar residues" evidence="1">
    <location>
        <begin position="83"/>
        <end position="94"/>
    </location>
</feature>
<sequence>MIRKDKIQTNSKSKTSRADSNLRPQCEASGTLKDLPRLRLRDEARNSEIRRVGGGIGRAYVNDVRYFSIKMGEEKRTRVKWHSQPSSECVNAQRNGDLPNADVSVEW</sequence>